<reference evidence="9 10" key="1">
    <citation type="journal article" date="2010" name="Science">
        <title>Genomic comparison of the ants Camponotus floridanus and Harpegnathos saltator.</title>
        <authorList>
            <person name="Bonasio R."/>
            <person name="Zhang G."/>
            <person name="Ye C."/>
            <person name="Mutti N.S."/>
            <person name="Fang X."/>
            <person name="Qin N."/>
            <person name="Donahue G."/>
            <person name="Yang P."/>
            <person name="Li Q."/>
            <person name="Li C."/>
            <person name="Zhang P."/>
            <person name="Huang Z."/>
            <person name="Berger S.L."/>
            <person name="Reinberg D."/>
            <person name="Wang J."/>
            <person name="Liebig J."/>
        </authorList>
    </citation>
    <scope>NUCLEOTIDE SEQUENCE [LARGE SCALE GENOMIC DNA]</scope>
    <source>
        <strain evidence="9 10">R22 G/1</strain>
    </source>
</reference>
<evidence type="ECO:0000313" key="10">
    <source>
        <dbReference type="Proteomes" id="UP000008237"/>
    </source>
</evidence>
<comment type="subcellular location">
    <subcellularLocation>
        <location evidence="1">Membrane</location>
        <topology evidence="1">Multi-pass membrane protein</topology>
    </subcellularLocation>
</comment>
<dbReference type="OMA" id="SYMNFME"/>
<evidence type="ECO:0000313" key="9">
    <source>
        <dbReference type="EMBL" id="EFN88528.1"/>
    </source>
</evidence>
<evidence type="ECO:0000256" key="4">
    <source>
        <dbReference type="ARBA" id="ARBA00022989"/>
    </source>
</evidence>
<evidence type="ECO:0000256" key="3">
    <source>
        <dbReference type="ARBA" id="ARBA00022692"/>
    </source>
</evidence>
<dbReference type="AlphaFoldDB" id="E2B6Y6"/>
<dbReference type="GO" id="GO:0005739">
    <property type="term" value="C:mitochondrion"/>
    <property type="evidence" value="ECO:0007669"/>
    <property type="project" value="TreeGrafter"/>
</dbReference>
<dbReference type="GO" id="GO:0016020">
    <property type="term" value="C:membrane"/>
    <property type="evidence" value="ECO:0007669"/>
    <property type="project" value="UniProtKB-SubCell"/>
</dbReference>
<feature type="transmembrane region" description="Helical" evidence="8">
    <location>
        <begin position="90"/>
        <end position="109"/>
    </location>
</feature>
<keyword evidence="4 8" id="KW-1133">Transmembrane helix</keyword>
<dbReference type="OrthoDB" id="5826189at2759"/>
<dbReference type="GO" id="GO:0032981">
    <property type="term" value="P:mitochondrial respiratory chain complex I assembly"/>
    <property type="evidence" value="ECO:0007669"/>
    <property type="project" value="InterPro"/>
</dbReference>
<dbReference type="STRING" id="610380.E2B6Y6"/>
<evidence type="ECO:0000256" key="7">
    <source>
        <dbReference type="ARBA" id="ARBA00041344"/>
    </source>
</evidence>
<accession>E2B6Y6</accession>
<evidence type="ECO:0000256" key="2">
    <source>
        <dbReference type="ARBA" id="ARBA00008444"/>
    </source>
</evidence>
<dbReference type="InterPro" id="IPR055299">
    <property type="entry name" value="TIMMDC1"/>
</dbReference>
<evidence type="ECO:0000256" key="5">
    <source>
        <dbReference type="ARBA" id="ARBA00023136"/>
    </source>
</evidence>
<dbReference type="EMBL" id="GL446071">
    <property type="protein sequence ID" value="EFN88528.1"/>
    <property type="molecule type" value="Genomic_DNA"/>
</dbReference>
<name>E2B6Y6_HARSA</name>
<evidence type="ECO:0000256" key="1">
    <source>
        <dbReference type="ARBA" id="ARBA00004141"/>
    </source>
</evidence>
<keyword evidence="10" id="KW-1185">Reference proteome</keyword>
<sequence length="225" mass="24931">MGWDRVKKIFCLNEEGLFTKELQSITNVTLTGGLIGLVIGGISATKNTINNFISSNEATRFINHFEAKKHLQREVFLTFVKKGAVLGKKLATFSFIFSALATCTTAYRAKIGVENYVFAGAVTGSLNRLNLGPRALLVGAGLGSTLGAVYGTVTVLLLYLTGTTIDEIMQVQQDWVISRNMDIEEKIRKYASEEEESEIKKLFVTNQEIRAWEEEYQKAKKESGS</sequence>
<dbReference type="PANTHER" id="PTHR13002">
    <property type="entry name" value="C3ORF1 PROTEIN-RELATED"/>
    <property type="match status" value="1"/>
</dbReference>
<dbReference type="InParanoid" id="E2B6Y6"/>
<protein>
    <recommendedName>
        <fullName evidence="6">Complex I assembly factor TIMMDC1, mitochondrial</fullName>
    </recommendedName>
    <alternativeName>
        <fullName evidence="7">Translocase of inner mitochondrial membrane domain-containing protein 1</fullName>
    </alternativeName>
</protein>
<gene>
    <name evidence="9" type="ORF">EAI_03183</name>
</gene>
<evidence type="ECO:0000256" key="8">
    <source>
        <dbReference type="SAM" id="Phobius"/>
    </source>
</evidence>
<keyword evidence="3 8" id="KW-0812">Transmembrane</keyword>
<comment type="similarity">
    <text evidence="2">Belongs to the Tim17/Tim22/Tim23 family.</text>
</comment>
<proteinExistence type="inferred from homology"/>
<dbReference type="PANTHER" id="PTHR13002:SF1">
    <property type="entry name" value="COMPLEX I ASSEMBLY FACTOR TIMMDC1, MITOCHONDRIAL"/>
    <property type="match status" value="1"/>
</dbReference>
<organism evidence="10">
    <name type="scientific">Harpegnathos saltator</name>
    <name type="common">Jerdon's jumping ant</name>
    <dbReference type="NCBI Taxonomy" id="610380"/>
    <lineage>
        <taxon>Eukaryota</taxon>
        <taxon>Metazoa</taxon>
        <taxon>Ecdysozoa</taxon>
        <taxon>Arthropoda</taxon>
        <taxon>Hexapoda</taxon>
        <taxon>Insecta</taxon>
        <taxon>Pterygota</taxon>
        <taxon>Neoptera</taxon>
        <taxon>Endopterygota</taxon>
        <taxon>Hymenoptera</taxon>
        <taxon>Apocrita</taxon>
        <taxon>Aculeata</taxon>
        <taxon>Formicoidea</taxon>
        <taxon>Formicidae</taxon>
        <taxon>Ponerinae</taxon>
        <taxon>Ponerini</taxon>
        <taxon>Harpegnathos</taxon>
    </lineage>
</organism>
<dbReference type="Pfam" id="PF02466">
    <property type="entry name" value="Tim17"/>
    <property type="match status" value="1"/>
</dbReference>
<evidence type="ECO:0000256" key="6">
    <source>
        <dbReference type="ARBA" id="ARBA00040778"/>
    </source>
</evidence>
<keyword evidence="5 8" id="KW-0472">Membrane</keyword>
<feature type="transmembrane region" description="Helical" evidence="8">
    <location>
        <begin position="135"/>
        <end position="160"/>
    </location>
</feature>
<dbReference type="Proteomes" id="UP000008237">
    <property type="component" value="Unassembled WGS sequence"/>
</dbReference>
<dbReference type="FunCoup" id="E2B6Y6">
    <property type="interactions" value="685"/>
</dbReference>